<dbReference type="EMBL" id="JAVFWL010000001">
    <property type="protein sequence ID" value="KAK6730793.1"/>
    <property type="molecule type" value="Genomic_DNA"/>
</dbReference>
<accession>A0ABR1BZJ6</accession>
<evidence type="ECO:0000313" key="2">
    <source>
        <dbReference type="EMBL" id="KAK6730793.1"/>
    </source>
</evidence>
<dbReference type="Proteomes" id="UP001303046">
    <property type="component" value="Unassembled WGS sequence"/>
</dbReference>
<organism evidence="2 3">
    <name type="scientific">Necator americanus</name>
    <name type="common">Human hookworm</name>
    <dbReference type="NCBI Taxonomy" id="51031"/>
    <lineage>
        <taxon>Eukaryota</taxon>
        <taxon>Metazoa</taxon>
        <taxon>Ecdysozoa</taxon>
        <taxon>Nematoda</taxon>
        <taxon>Chromadorea</taxon>
        <taxon>Rhabditida</taxon>
        <taxon>Rhabditina</taxon>
        <taxon>Rhabditomorpha</taxon>
        <taxon>Strongyloidea</taxon>
        <taxon>Ancylostomatidae</taxon>
        <taxon>Bunostominae</taxon>
        <taxon>Necator</taxon>
    </lineage>
</organism>
<reference evidence="2 3" key="1">
    <citation type="submission" date="2023-08" db="EMBL/GenBank/DDBJ databases">
        <title>A Necator americanus chromosomal reference genome.</title>
        <authorList>
            <person name="Ilik V."/>
            <person name="Petrzelkova K.J."/>
            <person name="Pardy F."/>
            <person name="Fuh T."/>
            <person name="Niatou-Singa F.S."/>
            <person name="Gouil Q."/>
            <person name="Baker L."/>
            <person name="Ritchie M.E."/>
            <person name="Jex A.R."/>
            <person name="Gazzola D."/>
            <person name="Li H."/>
            <person name="Toshio Fujiwara R."/>
            <person name="Zhan B."/>
            <person name="Aroian R.V."/>
            <person name="Pafco B."/>
            <person name="Schwarz E.M."/>
        </authorList>
    </citation>
    <scope>NUCLEOTIDE SEQUENCE [LARGE SCALE GENOMIC DNA]</scope>
    <source>
        <strain evidence="2 3">Aroian</strain>
        <tissue evidence="2">Whole animal</tissue>
    </source>
</reference>
<name>A0ABR1BZJ6_NECAM</name>
<sequence length="100" mass="10821">MKRSSLSCSVVFACLSLCVNKFSCFLARTQRVPSSQPCELQLKPKPFGNPRRVCDFSARCILVSTAITRCLRTAGLDSAVSGSGHATEHFQALASLELLV</sequence>
<evidence type="ECO:0000313" key="3">
    <source>
        <dbReference type="Proteomes" id="UP001303046"/>
    </source>
</evidence>
<evidence type="ECO:0008006" key="4">
    <source>
        <dbReference type="Google" id="ProtNLM"/>
    </source>
</evidence>
<proteinExistence type="predicted"/>
<keyword evidence="3" id="KW-1185">Reference proteome</keyword>
<protein>
    <recommendedName>
        <fullName evidence="4">Secreted protein</fullName>
    </recommendedName>
</protein>
<feature type="signal peptide" evidence="1">
    <location>
        <begin position="1"/>
        <end position="21"/>
    </location>
</feature>
<evidence type="ECO:0000256" key="1">
    <source>
        <dbReference type="SAM" id="SignalP"/>
    </source>
</evidence>
<comment type="caution">
    <text evidence="2">The sequence shown here is derived from an EMBL/GenBank/DDBJ whole genome shotgun (WGS) entry which is preliminary data.</text>
</comment>
<keyword evidence="1" id="KW-0732">Signal</keyword>
<gene>
    <name evidence="2" type="primary">Necator_chrI.g3459</name>
    <name evidence="2" type="ORF">RB195_007330</name>
</gene>
<feature type="chain" id="PRO_5045200674" description="Secreted protein" evidence="1">
    <location>
        <begin position="22"/>
        <end position="100"/>
    </location>
</feature>